<sequence length="280" mass="31511">MMEKRINVNGIEVLEQGQGDDTVVMIHGWPDTHRLWDRQVEALEQNHRCIRFTLPGYDRGHVRKMYDLQALIDQIAAIVDAVSPEKPVTLLIHDWGCVFGYQYYLRHPTRVKRIVAVDIGDAGSRDHEIPTKAKLFIAGYQLWLATAWNIGGGIGDAMTRKMASILKAPGEPSSIHSGMTYSYWWKWSHTFAKKPLGILPLKVECPLLFIYGADKKVTFHSRKWEAEMAAKVGNRVEAFPTGHWVMAEEPERFTSLVVEWLDGAGVESGDTAVDAVAEPA</sequence>
<feature type="domain" description="AB hydrolase-1" evidence="1">
    <location>
        <begin position="22"/>
        <end position="144"/>
    </location>
</feature>
<organism evidence="2 3">
    <name type="scientific">Ferrimonas sediminum</name>
    <dbReference type="NCBI Taxonomy" id="718193"/>
    <lineage>
        <taxon>Bacteria</taxon>
        <taxon>Pseudomonadati</taxon>
        <taxon>Pseudomonadota</taxon>
        <taxon>Gammaproteobacteria</taxon>
        <taxon>Alteromonadales</taxon>
        <taxon>Ferrimonadaceae</taxon>
        <taxon>Ferrimonas</taxon>
    </lineage>
</organism>
<evidence type="ECO:0000313" key="2">
    <source>
        <dbReference type="EMBL" id="SDJ64139.1"/>
    </source>
</evidence>
<dbReference type="GO" id="GO:0016020">
    <property type="term" value="C:membrane"/>
    <property type="evidence" value="ECO:0007669"/>
    <property type="project" value="TreeGrafter"/>
</dbReference>
<dbReference type="InterPro" id="IPR000073">
    <property type="entry name" value="AB_hydrolase_1"/>
</dbReference>
<dbReference type="AlphaFoldDB" id="A0A1G8VDV3"/>
<dbReference type="Proteomes" id="UP000199527">
    <property type="component" value="Unassembled WGS sequence"/>
</dbReference>
<proteinExistence type="predicted"/>
<dbReference type="PRINTS" id="PR00412">
    <property type="entry name" value="EPOXHYDRLASE"/>
</dbReference>
<dbReference type="PANTHER" id="PTHR43798">
    <property type="entry name" value="MONOACYLGLYCEROL LIPASE"/>
    <property type="match status" value="1"/>
</dbReference>
<dbReference type="InterPro" id="IPR029058">
    <property type="entry name" value="AB_hydrolase_fold"/>
</dbReference>
<dbReference type="GO" id="GO:0047372">
    <property type="term" value="F:monoacylglycerol lipase activity"/>
    <property type="evidence" value="ECO:0007669"/>
    <property type="project" value="TreeGrafter"/>
</dbReference>
<gene>
    <name evidence="2" type="ORF">SAMN04488540_1118</name>
</gene>
<accession>A0A1G8VDV3</accession>
<evidence type="ECO:0000259" key="1">
    <source>
        <dbReference type="Pfam" id="PF00561"/>
    </source>
</evidence>
<dbReference type="EMBL" id="FNEM01000011">
    <property type="protein sequence ID" value="SDJ64139.1"/>
    <property type="molecule type" value="Genomic_DNA"/>
</dbReference>
<reference evidence="3" key="1">
    <citation type="submission" date="2016-10" db="EMBL/GenBank/DDBJ databases">
        <authorList>
            <person name="Varghese N."/>
            <person name="Submissions S."/>
        </authorList>
    </citation>
    <scope>NUCLEOTIDE SEQUENCE [LARGE SCALE GENOMIC DNA]</scope>
    <source>
        <strain evidence="3">DSM 23317</strain>
    </source>
</reference>
<dbReference type="InterPro" id="IPR050266">
    <property type="entry name" value="AB_hydrolase_sf"/>
</dbReference>
<dbReference type="InterPro" id="IPR000639">
    <property type="entry name" value="Epox_hydrolase-like"/>
</dbReference>
<evidence type="ECO:0000313" key="3">
    <source>
        <dbReference type="Proteomes" id="UP000199527"/>
    </source>
</evidence>
<dbReference type="RefSeq" id="WP_245709941.1">
    <property type="nucleotide sequence ID" value="NZ_FNEM01000011.1"/>
</dbReference>
<protein>
    <submittedName>
        <fullName evidence="2">Pimeloyl-ACP methyl ester carboxylesterase</fullName>
    </submittedName>
</protein>
<dbReference type="Gene3D" id="3.40.50.1820">
    <property type="entry name" value="alpha/beta hydrolase"/>
    <property type="match status" value="1"/>
</dbReference>
<dbReference type="GO" id="GO:0046464">
    <property type="term" value="P:acylglycerol catabolic process"/>
    <property type="evidence" value="ECO:0007669"/>
    <property type="project" value="TreeGrafter"/>
</dbReference>
<dbReference type="PANTHER" id="PTHR43798:SF33">
    <property type="entry name" value="HYDROLASE, PUTATIVE (AFU_ORTHOLOGUE AFUA_2G14860)-RELATED"/>
    <property type="match status" value="1"/>
</dbReference>
<name>A0A1G8VDV3_9GAMM</name>
<dbReference type="SUPFAM" id="SSF53474">
    <property type="entry name" value="alpha/beta-Hydrolases"/>
    <property type="match status" value="1"/>
</dbReference>
<keyword evidence="3" id="KW-1185">Reference proteome</keyword>
<dbReference type="Pfam" id="PF00561">
    <property type="entry name" value="Abhydrolase_1"/>
    <property type="match status" value="1"/>
</dbReference>